<keyword evidence="2" id="KW-0479">Metal-binding</keyword>
<dbReference type="InterPro" id="IPR036291">
    <property type="entry name" value="NAD(P)-bd_dom_sf"/>
</dbReference>
<dbReference type="InterPro" id="IPR013149">
    <property type="entry name" value="ADH-like_C"/>
</dbReference>
<reference evidence="7 8" key="1">
    <citation type="journal article" date="2014" name="BMC Genomics">
        <title>Comparative genome sequencing reveals chemotype-specific gene clusters in the toxigenic black mold Stachybotrys.</title>
        <authorList>
            <person name="Semeiks J."/>
            <person name="Borek D."/>
            <person name="Otwinowski Z."/>
            <person name="Grishin N.V."/>
        </authorList>
    </citation>
    <scope>NUCLEOTIDE SEQUENCE [LARGE SCALE GENOMIC DNA]</scope>
    <source>
        <strain evidence="8">CBS 109288 / IBT 7711</strain>
    </source>
</reference>
<evidence type="ECO:0000259" key="6">
    <source>
        <dbReference type="Pfam" id="PF08240"/>
    </source>
</evidence>
<dbReference type="PANTHER" id="PTHR42813">
    <property type="entry name" value="ZINC-TYPE ALCOHOL DEHYDROGENASE-LIKE"/>
    <property type="match status" value="1"/>
</dbReference>
<dbReference type="CDD" id="cd08283">
    <property type="entry name" value="FDH_like_1"/>
    <property type="match status" value="1"/>
</dbReference>
<accession>A0A084AF31</accession>
<protein>
    <recommendedName>
        <fullName evidence="9">Enoyl reductase (ER) domain-containing protein</fullName>
    </recommendedName>
</protein>
<dbReference type="SUPFAM" id="SSF51735">
    <property type="entry name" value="NAD(P)-binding Rossmann-fold domains"/>
    <property type="match status" value="1"/>
</dbReference>
<dbReference type="InterPro" id="IPR013154">
    <property type="entry name" value="ADH-like_N"/>
</dbReference>
<evidence type="ECO:0000313" key="8">
    <source>
        <dbReference type="Proteomes" id="UP000028045"/>
    </source>
</evidence>
<evidence type="ECO:0000256" key="3">
    <source>
        <dbReference type="ARBA" id="ARBA00022833"/>
    </source>
</evidence>
<dbReference type="HOGENOM" id="CLU_026673_11_3_1"/>
<gene>
    <name evidence="7" type="ORF">S7711_10226</name>
</gene>
<evidence type="ECO:0000313" key="7">
    <source>
        <dbReference type="EMBL" id="KEY63910.1"/>
    </source>
</evidence>
<dbReference type="EMBL" id="KL649626">
    <property type="protein sequence ID" value="KEY63910.1"/>
    <property type="molecule type" value="Genomic_DNA"/>
</dbReference>
<dbReference type="GO" id="GO:0046872">
    <property type="term" value="F:metal ion binding"/>
    <property type="evidence" value="ECO:0007669"/>
    <property type="project" value="UniProtKB-KW"/>
</dbReference>
<dbReference type="AlphaFoldDB" id="A0A084AF31"/>
<keyword evidence="8" id="KW-1185">Reference proteome</keyword>
<dbReference type="Proteomes" id="UP000028045">
    <property type="component" value="Unassembled WGS sequence"/>
</dbReference>
<feature type="region of interest" description="Disordered" evidence="4">
    <location>
        <begin position="465"/>
        <end position="489"/>
    </location>
</feature>
<organism evidence="7 8">
    <name type="scientific">Stachybotrys chartarum (strain CBS 109288 / IBT 7711)</name>
    <name type="common">Toxic black mold</name>
    <name type="synonym">Stilbospora chartarum</name>
    <dbReference type="NCBI Taxonomy" id="1280523"/>
    <lineage>
        <taxon>Eukaryota</taxon>
        <taxon>Fungi</taxon>
        <taxon>Dikarya</taxon>
        <taxon>Ascomycota</taxon>
        <taxon>Pezizomycotina</taxon>
        <taxon>Sordariomycetes</taxon>
        <taxon>Hypocreomycetidae</taxon>
        <taxon>Hypocreales</taxon>
        <taxon>Stachybotryaceae</taxon>
        <taxon>Stachybotrys</taxon>
    </lineage>
</organism>
<evidence type="ECO:0000259" key="5">
    <source>
        <dbReference type="Pfam" id="PF00107"/>
    </source>
</evidence>
<dbReference type="Gene3D" id="3.90.180.10">
    <property type="entry name" value="Medium-chain alcohol dehydrogenases, catalytic domain"/>
    <property type="match status" value="1"/>
</dbReference>
<name>A0A084AF31_STACB</name>
<dbReference type="OrthoDB" id="3941538at2759"/>
<dbReference type="SUPFAM" id="SSF50129">
    <property type="entry name" value="GroES-like"/>
    <property type="match status" value="1"/>
</dbReference>
<feature type="domain" description="Alcohol dehydrogenase-like C-terminal" evidence="5">
    <location>
        <begin position="271"/>
        <end position="338"/>
    </location>
</feature>
<feature type="non-terminal residue" evidence="7">
    <location>
        <position position="1"/>
    </location>
</feature>
<evidence type="ECO:0000256" key="1">
    <source>
        <dbReference type="ARBA" id="ARBA00001947"/>
    </source>
</evidence>
<evidence type="ECO:0008006" key="9">
    <source>
        <dbReference type="Google" id="ProtNLM"/>
    </source>
</evidence>
<feature type="domain" description="Alcohol dehydrogenase-like N-terminal" evidence="6">
    <location>
        <begin position="101"/>
        <end position="231"/>
    </location>
</feature>
<proteinExistence type="predicted"/>
<comment type="cofactor">
    <cofactor evidence="1">
        <name>Zn(2+)</name>
        <dbReference type="ChEBI" id="CHEBI:29105"/>
    </cofactor>
</comment>
<dbReference type="InterPro" id="IPR011032">
    <property type="entry name" value="GroES-like_sf"/>
</dbReference>
<dbReference type="Pfam" id="PF08240">
    <property type="entry name" value="ADH_N"/>
    <property type="match status" value="1"/>
</dbReference>
<dbReference type="Gene3D" id="3.40.50.720">
    <property type="entry name" value="NAD(P)-binding Rossmann-like Domain"/>
    <property type="match status" value="1"/>
</dbReference>
<evidence type="ECO:0000256" key="2">
    <source>
        <dbReference type="ARBA" id="ARBA00022723"/>
    </source>
</evidence>
<dbReference type="Pfam" id="PF00107">
    <property type="entry name" value="ADH_zinc_N"/>
    <property type="match status" value="1"/>
</dbReference>
<evidence type="ECO:0000256" key="4">
    <source>
        <dbReference type="SAM" id="MobiDB-lite"/>
    </source>
</evidence>
<keyword evidence="3" id="KW-0862">Zinc</keyword>
<sequence>VIVDLSLNELTSKKDAIVFENIYHIKTLTIISHTEARTEVKHNPNKMSTATANKAQDDRKVLVHNFDNEKKRPGQTMKALVWHHKKDVRVDEVPVPAITDPGDVICKVTATTVCGSDLHLYHQEIFQLQEGDILGHEWLGVVDEVGPEVKKLKKGDRVVASFQIACGQCPFCREGLSSMCDTTNNTSIQGDLYGKGFGGLFGYTRFSGGYAGGQAEYVRCPFGDVNLLKLPDSVPDEKALYLSDIVPTSYHATVCAEVKEGKSVAIWGMGPVGLFAAKWSKLAGAKRVIAIDNVPERLKMARDNIGCEIINFDQTKDVVKALYEKEPEGVNCCIDAAAFRYTKGALDTFERAVGLETDSSEISNEMLRAVRKFGNIALVADYAGTTNNFLIGALMEKGITLRGTGQAPVQKYWHELLKKIEDGLFDPTIILSHRFALEEFAELYAAFDRKEKGIMKTFVQTKFSGKPTPGTPPLSSFKKKDIKPSMVHA</sequence>
<dbReference type="PANTHER" id="PTHR42813:SF1">
    <property type="entry name" value="DEHYDROGENASE, PUTATIVE (AFU_ORTHOLOGUE AFUA_5G03930)-RELATED"/>
    <property type="match status" value="1"/>
</dbReference>